<gene>
    <name evidence="7" type="ORF">ENS29_06155</name>
</gene>
<feature type="domain" description="NfeD-like C-terminal" evidence="6">
    <location>
        <begin position="86"/>
        <end position="148"/>
    </location>
</feature>
<dbReference type="AlphaFoldDB" id="A0A7C4MLQ5"/>
<dbReference type="SUPFAM" id="SSF141322">
    <property type="entry name" value="NfeD domain-like"/>
    <property type="match status" value="1"/>
</dbReference>
<reference evidence="7" key="1">
    <citation type="journal article" date="2020" name="mSystems">
        <title>Genome- and Community-Level Interaction Insights into Carbon Utilization and Element Cycling Functions of Hydrothermarchaeota in Hydrothermal Sediment.</title>
        <authorList>
            <person name="Zhou Z."/>
            <person name="Liu Y."/>
            <person name="Xu W."/>
            <person name="Pan J."/>
            <person name="Luo Z.H."/>
            <person name="Li M."/>
        </authorList>
    </citation>
    <scope>NUCLEOTIDE SEQUENCE [LARGE SCALE GENOMIC DNA]</scope>
    <source>
        <strain evidence="7">SpSt-477</strain>
    </source>
</reference>
<sequence>MEILWWHWVSFGLVLIGAELFIPSFTIIWFGIGGCGTGLYLYVFPNASFSAQLLVWSVLSVLMTILWFSILRPKMVDKSKAGMSQEAIVGETGMVIRGNASVMERGRVRFAVPLLGAEEWDFICETPCAPGDRVRVLGIEGHVLQVERIEEKEKERRS</sequence>
<dbReference type="GO" id="GO:0005886">
    <property type="term" value="C:plasma membrane"/>
    <property type="evidence" value="ECO:0007669"/>
    <property type="project" value="TreeGrafter"/>
</dbReference>
<comment type="caution">
    <text evidence="7">The sequence shown here is derived from an EMBL/GenBank/DDBJ whole genome shotgun (WGS) entry which is preliminary data.</text>
</comment>
<keyword evidence="4 5" id="KW-0472">Membrane</keyword>
<evidence type="ECO:0000256" key="5">
    <source>
        <dbReference type="SAM" id="Phobius"/>
    </source>
</evidence>
<dbReference type="InterPro" id="IPR002810">
    <property type="entry name" value="NfeD-like_C"/>
</dbReference>
<feature type="transmembrane region" description="Helical" evidence="5">
    <location>
        <begin position="49"/>
        <end position="70"/>
    </location>
</feature>
<feature type="transmembrane region" description="Helical" evidence="5">
    <location>
        <begin position="12"/>
        <end position="43"/>
    </location>
</feature>
<evidence type="ECO:0000256" key="4">
    <source>
        <dbReference type="ARBA" id="ARBA00023136"/>
    </source>
</evidence>
<keyword evidence="3 5" id="KW-1133">Transmembrane helix</keyword>
<evidence type="ECO:0000259" key="6">
    <source>
        <dbReference type="Pfam" id="PF01957"/>
    </source>
</evidence>
<evidence type="ECO:0000313" key="7">
    <source>
        <dbReference type="EMBL" id="HGU32422.1"/>
    </source>
</evidence>
<evidence type="ECO:0000256" key="1">
    <source>
        <dbReference type="ARBA" id="ARBA00004141"/>
    </source>
</evidence>
<organism evidence="7">
    <name type="scientific">Desulfatirhabdium butyrativorans</name>
    <dbReference type="NCBI Taxonomy" id="340467"/>
    <lineage>
        <taxon>Bacteria</taxon>
        <taxon>Pseudomonadati</taxon>
        <taxon>Thermodesulfobacteriota</taxon>
        <taxon>Desulfobacteria</taxon>
        <taxon>Desulfobacterales</taxon>
        <taxon>Desulfatirhabdiaceae</taxon>
        <taxon>Desulfatirhabdium</taxon>
    </lineage>
</organism>
<dbReference type="EMBL" id="DSUH01000139">
    <property type="protein sequence ID" value="HGU32422.1"/>
    <property type="molecule type" value="Genomic_DNA"/>
</dbReference>
<dbReference type="PANTHER" id="PTHR33507:SF3">
    <property type="entry name" value="INNER MEMBRANE PROTEIN YBBJ"/>
    <property type="match status" value="1"/>
</dbReference>
<name>A0A7C4MLQ5_9BACT</name>
<comment type="subcellular location">
    <subcellularLocation>
        <location evidence="1">Membrane</location>
        <topology evidence="1">Multi-pass membrane protein</topology>
    </subcellularLocation>
</comment>
<dbReference type="Pfam" id="PF01957">
    <property type="entry name" value="NfeD"/>
    <property type="match status" value="1"/>
</dbReference>
<accession>A0A7C4MLQ5</accession>
<dbReference type="Gene3D" id="2.40.50.140">
    <property type="entry name" value="Nucleic acid-binding proteins"/>
    <property type="match status" value="1"/>
</dbReference>
<dbReference type="InterPro" id="IPR052165">
    <property type="entry name" value="Membrane_assoc_protease"/>
</dbReference>
<evidence type="ECO:0000256" key="2">
    <source>
        <dbReference type="ARBA" id="ARBA00022692"/>
    </source>
</evidence>
<keyword evidence="2 5" id="KW-0812">Transmembrane</keyword>
<dbReference type="InterPro" id="IPR012340">
    <property type="entry name" value="NA-bd_OB-fold"/>
</dbReference>
<dbReference type="PANTHER" id="PTHR33507">
    <property type="entry name" value="INNER MEMBRANE PROTEIN YBBJ"/>
    <property type="match status" value="1"/>
</dbReference>
<evidence type="ECO:0000256" key="3">
    <source>
        <dbReference type="ARBA" id="ARBA00022989"/>
    </source>
</evidence>
<proteinExistence type="predicted"/>
<protein>
    <submittedName>
        <fullName evidence="7">NfeD family protein</fullName>
    </submittedName>
</protein>